<evidence type="ECO:0000313" key="1">
    <source>
        <dbReference type="EMBL" id="TNN77304.1"/>
    </source>
</evidence>
<evidence type="ECO:0000313" key="2">
    <source>
        <dbReference type="Proteomes" id="UP000314294"/>
    </source>
</evidence>
<organism evidence="1 2">
    <name type="scientific">Liparis tanakae</name>
    <name type="common">Tanaka's snailfish</name>
    <dbReference type="NCBI Taxonomy" id="230148"/>
    <lineage>
        <taxon>Eukaryota</taxon>
        <taxon>Metazoa</taxon>
        <taxon>Chordata</taxon>
        <taxon>Craniata</taxon>
        <taxon>Vertebrata</taxon>
        <taxon>Euteleostomi</taxon>
        <taxon>Actinopterygii</taxon>
        <taxon>Neopterygii</taxon>
        <taxon>Teleostei</taxon>
        <taxon>Neoteleostei</taxon>
        <taxon>Acanthomorphata</taxon>
        <taxon>Eupercaria</taxon>
        <taxon>Perciformes</taxon>
        <taxon>Cottioidei</taxon>
        <taxon>Cottales</taxon>
        <taxon>Liparidae</taxon>
        <taxon>Liparis</taxon>
    </lineage>
</organism>
<dbReference type="EMBL" id="SRLO01000084">
    <property type="protein sequence ID" value="TNN77304.1"/>
    <property type="molecule type" value="Genomic_DNA"/>
</dbReference>
<name>A0A4Z2IIN9_9TELE</name>
<comment type="caution">
    <text evidence="1">The sequence shown here is derived from an EMBL/GenBank/DDBJ whole genome shotgun (WGS) entry which is preliminary data.</text>
</comment>
<dbReference type="Proteomes" id="UP000314294">
    <property type="component" value="Unassembled WGS sequence"/>
</dbReference>
<protein>
    <submittedName>
        <fullName evidence="1">Uncharacterized protein</fullName>
    </submittedName>
</protein>
<accession>A0A4Z2IIN9</accession>
<sequence length="68" mass="7325">METYYSVSPCTSFTQSFCSLSEGQLSGSSSMLAAGKTANSCWKGMKGFSRSKVNFNPDMFLMSDKNGA</sequence>
<dbReference type="AlphaFoldDB" id="A0A4Z2IIN9"/>
<gene>
    <name evidence="1" type="ORF">EYF80_012418</name>
</gene>
<keyword evidence="2" id="KW-1185">Reference proteome</keyword>
<proteinExistence type="predicted"/>
<reference evidence="1 2" key="1">
    <citation type="submission" date="2019-03" db="EMBL/GenBank/DDBJ databases">
        <title>First draft genome of Liparis tanakae, snailfish: a comprehensive survey of snailfish specific genes.</title>
        <authorList>
            <person name="Kim W."/>
            <person name="Song I."/>
            <person name="Jeong J.-H."/>
            <person name="Kim D."/>
            <person name="Kim S."/>
            <person name="Ryu S."/>
            <person name="Song J.Y."/>
            <person name="Lee S.K."/>
        </authorList>
    </citation>
    <scope>NUCLEOTIDE SEQUENCE [LARGE SCALE GENOMIC DNA]</scope>
    <source>
        <tissue evidence="1">Muscle</tissue>
    </source>
</reference>